<dbReference type="PANTHER" id="PTHR43833">
    <property type="entry name" value="POTASSIUM CHANNEL PROTEIN 2-RELATED-RELATED"/>
    <property type="match status" value="1"/>
</dbReference>
<evidence type="ECO:0000313" key="4">
    <source>
        <dbReference type="Proteomes" id="UP001499884"/>
    </source>
</evidence>
<dbReference type="RefSeq" id="WP_345652097.1">
    <property type="nucleotide sequence ID" value="NZ_BAABEP010000047.1"/>
</dbReference>
<dbReference type="EMBL" id="BAABEP010000047">
    <property type="protein sequence ID" value="GAA3748705.1"/>
    <property type="molecule type" value="Genomic_DNA"/>
</dbReference>
<dbReference type="PANTHER" id="PTHR43833:SF11">
    <property type="entry name" value="VOLTAGE-GATED POTASSIUM CHANNEL KCH"/>
    <property type="match status" value="1"/>
</dbReference>
<feature type="transmembrane region" description="Helical" evidence="1">
    <location>
        <begin position="263"/>
        <end position="283"/>
    </location>
</feature>
<sequence length="588" mass="60564">MIVCGDDGLARRLANELHELYGERVVLVMPSTATVESRRAWFAARRGDPTLRVIEAAEPREDVLAEAGIADAAALALAYEDDEANIRAALAARRANPGLRLVIRLYNRRLGEQLADLLDQAGAAADGGQGPQAAAAGSLTTVLSDIATAAPALAATAVAGTSRAIVAGGVLLRAVERGAPTEGGAPQPPLATLALLSTGTTGAGAPYRGGDSPELLPDDAAVASAAERGRVVLEQVASAGEGTTRPAGRGAPLAAIFSRQVRWSFAGISAAVAALAFATWGLTGTTPQGALYLVLLDLFAIDDPALGSSLSRQLLQLLAGFAGLLLLPLVTAAVLEVFGTYRTASSLRRPSRGLSGHVVLLGLGKVGGRVLRELRALDIPVVCVEADPNARGIPVARGLRVPTVIGDVTQEGVLEAAGIERAAALLALTSKDTTNLEAVLGARSLVPNLRVALRLYDDDFATAVYRTMRTAYPAALTRSRSVSALAAPAFAVAMLGRQIVGAIPVERGVLLIATLEVEGHPQLEGRAVDDVFTPGAYRVVAVERPAERRGPGAPVPPGDYVLAAGDRAVVAVTQRGLAELVGRRAASR</sequence>
<accession>A0ABP7FUI1</accession>
<dbReference type="Proteomes" id="UP001499884">
    <property type="component" value="Unassembled WGS sequence"/>
</dbReference>
<gene>
    <name evidence="3" type="ORF">GCM10023082_51110</name>
</gene>
<reference evidence="4" key="1">
    <citation type="journal article" date="2019" name="Int. J. Syst. Evol. Microbiol.">
        <title>The Global Catalogue of Microorganisms (GCM) 10K type strain sequencing project: providing services to taxonomists for standard genome sequencing and annotation.</title>
        <authorList>
            <consortium name="The Broad Institute Genomics Platform"/>
            <consortium name="The Broad Institute Genome Sequencing Center for Infectious Disease"/>
            <person name="Wu L."/>
            <person name="Ma J."/>
        </authorList>
    </citation>
    <scope>NUCLEOTIDE SEQUENCE [LARGE SCALE GENOMIC DNA]</scope>
    <source>
        <strain evidence="4">JCM 30846</strain>
    </source>
</reference>
<keyword evidence="4" id="KW-1185">Reference proteome</keyword>
<dbReference type="PROSITE" id="PS51201">
    <property type="entry name" value="RCK_N"/>
    <property type="match status" value="2"/>
</dbReference>
<comment type="caution">
    <text evidence="3">The sequence shown here is derived from an EMBL/GenBank/DDBJ whole genome shotgun (WGS) entry which is preliminary data.</text>
</comment>
<feature type="transmembrane region" description="Helical" evidence="1">
    <location>
        <begin position="318"/>
        <end position="341"/>
    </location>
</feature>
<keyword evidence="1" id="KW-0472">Membrane</keyword>
<proteinExistence type="predicted"/>
<organism evidence="3 4">
    <name type="scientific">Streptomyces tremellae</name>
    <dbReference type="NCBI Taxonomy" id="1124239"/>
    <lineage>
        <taxon>Bacteria</taxon>
        <taxon>Bacillati</taxon>
        <taxon>Actinomycetota</taxon>
        <taxon>Actinomycetes</taxon>
        <taxon>Kitasatosporales</taxon>
        <taxon>Streptomycetaceae</taxon>
        <taxon>Streptomyces</taxon>
    </lineage>
</organism>
<evidence type="ECO:0000313" key="3">
    <source>
        <dbReference type="EMBL" id="GAA3748705.1"/>
    </source>
</evidence>
<dbReference type="InterPro" id="IPR050721">
    <property type="entry name" value="Trk_Ktr_HKT_K-transport"/>
</dbReference>
<dbReference type="SUPFAM" id="SSF51735">
    <property type="entry name" value="NAD(P)-binding Rossmann-fold domains"/>
    <property type="match status" value="2"/>
</dbReference>
<evidence type="ECO:0000256" key="1">
    <source>
        <dbReference type="SAM" id="Phobius"/>
    </source>
</evidence>
<dbReference type="Pfam" id="PF02254">
    <property type="entry name" value="TrkA_N"/>
    <property type="match status" value="2"/>
</dbReference>
<protein>
    <submittedName>
        <fullName evidence="3">NAD-binding protein</fullName>
    </submittedName>
</protein>
<name>A0ABP7FUI1_9ACTN</name>
<dbReference type="InterPro" id="IPR036291">
    <property type="entry name" value="NAD(P)-bd_dom_sf"/>
</dbReference>
<keyword evidence="1" id="KW-0812">Transmembrane</keyword>
<feature type="domain" description="RCK N-terminal" evidence="2">
    <location>
        <begin position="355"/>
        <end position="476"/>
    </location>
</feature>
<dbReference type="Gene3D" id="3.40.50.720">
    <property type="entry name" value="NAD(P)-binding Rossmann-like Domain"/>
    <property type="match status" value="2"/>
</dbReference>
<dbReference type="InterPro" id="IPR003148">
    <property type="entry name" value="RCK_N"/>
</dbReference>
<keyword evidence="1" id="KW-1133">Transmembrane helix</keyword>
<feature type="domain" description="RCK N-terminal" evidence="2">
    <location>
        <begin position="1"/>
        <end position="122"/>
    </location>
</feature>
<evidence type="ECO:0000259" key="2">
    <source>
        <dbReference type="PROSITE" id="PS51201"/>
    </source>
</evidence>